<accession>A0AC60PTL1</accession>
<evidence type="ECO:0000313" key="1">
    <source>
        <dbReference type="EMBL" id="KAG0423985.1"/>
    </source>
</evidence>
<organism evidence="1 2">
    <name type="scientific">Ixodes persulcatus</name>
    <name type="common">Taiga tick</name>
    <dbReference type="NCBI Taxonomy" id="34615"/>
    <lineage>
        <taxon>Eukaryota</taxon>
        <taxon>Metazoa</taxon>
        <taxon>Ecdysozoa</taxon>
        <taxon>Arthropoda</taxon>
        <taxon>Chelicerata</taxon>
        <taxon>Arachnida</taxon>
        <taxon>Acari</taxon>
        <taxon>Parasitiformes</taxon>
        <taxon>Ixodida</taxon>
        <taxon>Ixodoidea</taxon>
        <taxon>Ixodidae</taxon>
        <taxon>Ixodinae</taxon>
        <taxon>Ixodes</taxon>
    </lineage>
</organism>
<keyword evidence="2" id="KW-1185">Reference proteome</keyword>
<dbReference type="Proteomes" id="UP000805193">
    <property type="component" value="Unassembled WGS sequence"/>
</dbReference>
<gene>
    <name evidence="1" type="ORF">HPB47_000257</name>
</gene>
<name>A0AC60PTL1_IXOPE</name>
<evidence type="ECO:0000313" key="2">
    <source>
        <dbReference type="Proteomes" id="UP000805193"/>
    </source>
</evidence>
<comment type="caution">
    <text evidence="1">The sequence shown here is derived from an EMBL/GenBank/DDBJ whole genome shotgun (WGS) entry which is preliminary data.</text>
</comment>
<proteinExistence type="predicted"/>
<dbReference type="EMBL" id="JABSTQ010010030">
    <property type="protein sequence ID" value="KAG0423985.1"/>
    <property type="molecule type" value="Genomic_DNA"/>
</dbReference>
<sequence>MAESALMWLLVQFEGMVSFCSQHWIMSSLLQDPRSTKYVASFSAAFLLVGVLVLLVNVALVWTPSLWHLKQRGTSASPQQLVPTHLELSPYLGRTQLAAGARRLPNFLPDSGDLEVTEEGVADVFVHLPKRRKVPDNDVNEAEALTSLRAARHMTQLGKLEKALKLFQHALMLDPSHADILTEYGEFLENHQQDFIKADHMYTRALVSRPDHSQARRSLALVNRQRTLPVVEKLDEKQLTRIDKKRLFLVQIPEGDPSLKRMKKEAYFQHIHHTVAIEGNTMSLAETRTVVETRTAVPGKSILEHNEILGLDLALRFVNNSLVNKALLSVADVLAMHRRILGHVNPVEAGTFRRSQEMQEVLIKGRKLKLEVEQLRDLFAILTCRHAADRGYVSGKPESVAHGARDAKRVIHKLPPEPRRHARELFSRRGVQSSPGLALALGLRGTIVVRGVGPPAPFTSLVLFSAEAFQASDVPFFGKGV</sequence>
<reference evidence="1 2" key="1">
    <citation type="journal article" date="2020" name="Cell">
        <title>Large-Scale Comparative Analyses of Tick Genomes Elucidate Their Genetic Diversity and Vector Capacities.</title>
        <authorList>
            <consortium name="Tick Genome and Microbiome Consortium (TIGMIC)"/>
            <person name="Jia N."/>
            <person name="Wang J."/>
            <person name="Shi W."/>
            <person name="Du L."/>
            <person name="Sun Y."/>
            <person name="Zhan W."/>
            <person name="Jiang J.F."/>
            <person name="Wang Q."/>
            <person name="Zhang B."/>
            <person name="Ji P."/>
            <person name="Bell-Sakyi L."/>
            <person name="Cui X.M."/>
            <person name="Yuan T.T."/>
            <person name="Jiang B.G."/>
            <person name="Yang W.F."/>
            <person name="Lam T.T."/>
            <person name="Chang Q.C."/>
            <person name="Ding S.J."/>
            <person name="Wang X.J."/>
            <person name="Zhu J.G."/>
            <person name="Ruan X.D."/>
            <person name="Zhao L."/>
            <person name="Wei J.T."/>
            <person name="Ye R.Z."/>
            <person name="Que T.C."/>
            <person name="Du C.H."/>
            <person name="Zhou Y.H."/>
            <person name="Cheng J.X."/>
            <person name="Dai P.F."/>
            <person name="Guo W.B."/>
            <person name="Han X.H."/>
            <person name="Huang E.J."/>
            <person name="Li L.F."/>
            <person name="Wei W."/>
            <person name="Gao Y.C."/>
            <person name="Liu J.Z."/>
            <person name="Shao H.Z."/>
            <person name="Wang X."/>
            <person name="Wang C.C."/>
            <person name="Yang T.C."/>
            <person name="Huo Q.B."/>
            <person name="Li W."/>
            <person name="Chen H.Y."/>
            <person name="Chen S.E."/>
            <person name="Zhou L.G."/>
            <person name="Ni X.B."/>
            <person name="Tian J.H."/>
            <person name="Sheng Y."/>
            <person name="Liu T."/>
            <person name="Pan Y.S."/>
            <person name="Xia L.Y."/>
            <person name="Li J."/>
            <person name="Zhao F."/>
            <person name="Cao W.C."/>
        </authorList>
    </citation>
    <scope>NUCLEOTIDE SEQUENCE [LARGE SCALE GENOMIC DNA]</scope>
    <source>
        <strain evidence="1">Iper-2018</strain>
    </source>
</reference>
<protein>
    <submittedName>
        <fullName evidence="1">Uncharacterized protein</fullName>
    </submittedName>
</protein>